<protein>
    <submittedName>
        <fullName evidence="11">DEAD/DEAH box helicase</fullName>
    </submittedName>
</protein>
<evidence type="ECO:0000256" key="4">
    <source>
        <dbReference type="ARBA" id="ARBA00022840"/>
    </source>
</evidence>
<dbReference type="PROSITE" id="PS51194">
    <property type="entry name" value="HELICASE_CTER"/>
    <property type="match status" value="1"/>
</dbReference>
<dbReference type="GO" id="GO:0005524">
    <property type="term" value="F:ATP binding"/>
    <property type="evidence" value="ECO:0007669"/>
    <property type="project" value="UniProtKB-KW"/>
</dbReference>
<dbReference type="InterPro" id="IPR014001">
    <property type="entry name" value="Helicase_ATP-bd"/>
</dbReference>
<dbReference type="Pfam" id="PF00270">
    <property type="entry name" value="DEAD"/>
    <property type="match status" value="1"/>
</dbReference>
<sequence length="500" mass="51781">MSAATSVATSAVVSTATFAELGVPEVLTGLLRASGITVPFPIQAATLPDSMAGRDVLGRGRTGSGKTLGFLLPVLTRLAATPRKRRPNRPRALILAPTRELATQIHDAAKPLADALGLRTAVVFGGVSARPQISALRSGIDLVIACPGRLLDHVGAGHAILDAIEITVLDEADHMADLGFLPMVKRILDATPAGGQRLLFSATLDNGIDQLVRRYLSNPVTHAVDSQHSEIPDMTHHVLHIDAEHRLPILIELATAPGRTIVFTRTKHGARKLARQLAAARVPAVELHGNLAQNARTRNLAAFSQGQATTLVATDIAARGIHVDDVSLVVHADPPVEHKAYLHRSGRTARAGNSGTVITLMTDAQVGEVRDLTRKARITATTTRLAPGDPLIGTLAPGERSLADPARIATLTGSAADLTRPGPAGIVPSAGKPAQRRRRGSVRSGSGDGHAAGAARKSADSVAAAGSARSGGKPVRASGAPSAGSGGAAKASQRFRGRAR</sequence>
<evidence type="ECO:0000256" key="7">
    <source>
        <dbReference type="SAM" id="MobiDB-lite"/>
    </source>
</evidence>
<keyword evidence="4" id="KW-0067">ATP-binding</keyword>
<name>A0A8J7WM00_9ACTN</name>
<dbReference type="GO" id="GO:0016787">
    <property type="term" value="F:hydrolase activity"/>
    <property type="evidence" value="ECO:0007669"/>
    <property type="project" value="UniProtKB-KW"/>
</dbReference>
<evidence type="ECO:0000313" key="11">
    <source>
        <dbReference type="EMBL" id="MBS2964858.1"/>
    </source>
</evidence>
<evidence type="ECO:0000259" key="9">
    <source>
        <dbReference type="PROSITE" id="PS51194"/>
    </source>
</evidence>
<dbReference type="RefSeq" id="WP_211469220.1">
    <property type="nucleotide sequence ID" value="NZ_JAGSXH010000062.1"/>
</dbReference>
<dbReference type="InterPro" id="IPR014014">
    <property type="entry name" value="RNA_helicase_DEAD_Q_motif"/>
</dbReference>
<keyword evidence="2" id="KW-0378">Hydrolase</keyword>
<feature type="domain" description="DEAD-box RNA helicase Q" evidence="10">
    <location>
        <begin position="16"/>
        <end position="44"/>
    </location>
</feature>
<dbReference type="EMBL" id="JAGSXH010000062">
    <property type="protein sequence ID" value="MBS2964858.1"/>
    <property type="molecule type" value="Genomic_DNA"/>
</dbReference>
<dbReference type="SMART" id="SM00490">
    <property type="entry name" value="HELICc"/>
    <property type="match status" value="1"/>
</dbReference>
<evidence type="ECO:0000259" key="8">
    <source>
        <dbReference type="PROSITE" id="PS51192"/>
    </source>
</evidence>
<reference evidence="11" key="1">
    <citation type="submission" date="2021-04" db="EMBL/GenBank/DDBJ databases">
        <title>Genome based classification of Actinospica acidithermotolerans sp. nov., an actinobacterium isolated from an Indonesian hot spring.</title>
        <authorList>
            <person name="Kusuma A.B."/>
            <person name="Putra K.E."/>
            <person name="Nafisah S."/>
            <person name="Loh J."/>
            <person name="Nouioui I."/>
            <person name="Goodfellow M."/>
        </authorList>
    </citation>
    <scope>NUCLEOTIDE SEQUENCE</scope>
    <source>
        <strain evidence="11">DSM 45618</strain>
    </source>
</reference>
<evidence type="ECO:0000256" key="1">
    <source>
        <dbReference type="ARBA" id="ARBA00022741"/>
    </source>
</evidence>
<dbReference type="InterPro" id="IPR011545">
    <property type="entry name" value="DEAD/DEAH_box_helicase_dom"/>
</dbReference>
<dbReference type="InterPro" id="IPR044742">
    <property type="entry name" value="DEAD/DEAH_RhlB"/>
</dbReference>
<dbReference type="InterPro" id="IPR050079">
    <property type="entry name" value="DEAD_box_RNA_helicase"/>
</dbReference>
<dbReference type="PROSITE" id="PS51192">
    <property type="entry name" value="HELICASE_ATP_BIND_1"/>
    <property type="match status" value="1"/>
</dbReference>
<dbReference type="InterPro" id="IPR027417">
    <property type="entry name" value="P-loop_NTPase"/>
</dbReference>
<evidence type="ECO:0000313" key="12">
    <source>
        <dbReference type="Proteomes" id="UP000677913"/>
    </source>
</evidence>
<feature type="compositionally biased region" description="Low complexity" evidence="7">
    <location>
        <begin position="442"/>
        <end position="492"/>
    </location>
</feature>
<keyword evidence="3 11" id="KW-0347">Helicase</keyword>
<gene>
    <name evidence="11" type="ORF">KGA66_17505</name>
</gene>
<dbReference type="AlphaFoldDB" id="A0A8J7WM00"/>
<dbReference type="PANTHER" id="PTHR47959">
    <property type="entry name" value="ATP-DEPENDENT RNA HELICASE RHLE-RELATED"/>
    <property type="match status" value="1"/>
</dbReference>
<evidence type="ECO:0000256" key="6">
    <source>
        <dbReference type="PROSITE-ProRule" id="PRU00552"/>
    </source>
</evidence>
<feature type="domain" description="Helicase ATP-binding" evidence="8">
    <location>
        <begin position="47"/>
        <end position="222"/>
    </location>
</feature>
<dbReference type="InterPro" id="IPR001650">
    <property type="entry name" value="Helicase_C-like"/>
</dbReference>
<evidence type="ECO:0000259" key="10">
    <source>
        <dbReference type="PROSITE" id="PS51195"/>
    </source>
</evidence>
<dbReference type="GO" id="GO:0003724">
    <property type="term" value="F:RNA helicase activity"/>
    <property type="evidence" value="ECO:0007669"/>
    <property type="project" value="InterPro"/>
</dbReference>
<comment type="caution">
    <text evidence="11">The sequence shown here is derived from an EMBL/GenBank/DDBJ whole genome shotgun (WGS) entry which is preliminary data.</text>
</comment>
<evidence type="ECO:0000256" key="5">
    <source>
        <dbReference type="ARBA" id="ARBA00038437"/>
    </source>
</evidence>
<dbReference type="SUPFAM" id="SSF52540">
    <property type="entry name" value="P-loop containing nucleoside triphosphate hydrolases"/>
    <property type="match status" value="1"/>
</dbReference>
<dbReference type="GO" id="GO:0003676">
    <property type="term" value="F:nucleic acid binding"/>
    <property type="evidence" value="ECO:0007669"/>
    <property type="project" value="InterPro"/>
</dbReference>
<accession>A0A8J7WM00</accession>
<organism evidence="11 12">
    <name type="scientific">Actinocrinis puniceicyclus</name>
    <dbReference type="NCBI Taxonomy" id="977794"/>
    <lineage>
        <taxon>Bacteria</taxon>
        <taxon>Bacillati</taxon>
        <taxon>Actinomycetota</taxon>
        <taxon>Actinomycetes</taxon>
        <taxon>Catenulisporales</taxon>
        <taxon>Actinospicaceae</taxon>
        <taxon>Actinocrinis</taxon>
    </lineage>
</organism>
<evidence type="ECO:0000256" key="3">
    <source>
        <dbReference type="ARBA" id="ARBA00022806"/>
    </source>
</evidence>
<dbReference type="GO" id="GO:0005829">
    <property type="term" value="C:cytosol"/>
    <property type="evidence" value="ECO:0007669"/>
    <property type="project" value="TreeGrafter"/>
</dbReference>
<dbReference type="PROSITE" id="PS51195">
    <property type="entry name" value="Q_MOTIF"/>
    <property type="match status" value="1"/>
</dbReference>
<dbReference type="Pfam" id="PF00271">
    <property type="entry name" value="Helicase_C"/>
    <property type="match status" value="1"/>
</dbReference>
<dbReference type="Gene3D" id="3.40.50.300">
    <property type="entry name" value="P-loop containing nucleotide triphosphate hydrolases"/>
    <property type="match status" value="2"/>
</dbReference>
<feature type="domain" description="Helicase C-terminal" evidence="9">
    <location>
        <begin position="233"/>
        <end position="391"/>
    </location>
</feature>
<feature type="region of interest" description="Disordered" evidence="7">
    <location>
        <begin position="413"/>
        <end position="500"/>
    </location>
</feature>
<dbReference type="PANTHER" id="PTHR47959:SF13">
    <property type="entry name" value="ATP-DEPENDENT RNA HELICASE RHLE"/>
    <property type="match status" value="1"/>
</dbReference>
<comment type="similarity">
    <text evidence="5">Belongs to the DEAD box helicase family.</text>
</comment>
<keyword evidence="1" id="KW-0547">Nucleotide-binding</keyword>
<feature type="short sequence motif" description="Q motif" evidence="6">
    <location>
        <begin position="16"/>
        <end position="44"/>
    </location>
</feature>
<dbReference type="CDD" id="cd00268">
    <property type="entry name" value="DEADc"/>
    <property type="match status" value="1"/>
</dbReference>
<dbReference type="CDD" id="cd18787">
    <property type="entry name" value="SF2_C_DEAD"/>
    <property type="match status" value="1"/>
</dbReference>
<dbReference type="Proteomes" id="UP000677913">
    <property type="component" value="Unassembled WGS sequence"/>
</dbReference>
<proteinExistence type="inferred from homology"/>
<evidence type="ECO:0000256" key="2">
    <source>
        <dbReference type="ARBA" id="ARBA00022801"/>
    </source>
</evidence>
<keyword evidence="12" id="KW-1185">Reference proteome</keyword>
<dbReference type="SMART" id="SM00487">
    <property type="entry name" value="DEXDc"/>
    <property type="match status" value="1"/>
</dbReference>